<reference evidence="2" key="1">
    <citation type="journal article" date="2012" name="Plant Mol. Biol.">
        <title>Polyuridylylation and processing of transcripts from multiple gene minicircles in chloroplasts of the dinoflagellate Amphidinium carterae.</title>
        <authorList>
            <person name="Barbrook A.C."/>
            <person name="Dorrell R.G."/>
            <person name="Burrows J."/>
            <person name="Plenderleith L.J."/>
            <person name="Nisbet R.E."/>
            <person name="Howe C.J."/>
        </authorList>
    </citation>
    <scope>NUCLEOTIDE SEQUENCE</scope>
    <source>
        <strain evidence="2">CCAP 1102/6</strain>
    </source>
</reference>
<keyword evidence="2" id="KW-0934">Plastid</keyword>
<sequence>KRYRICVHGSSVLFLMLATPAVKETAPSTATRAMVLGGPDVPDSYFFKANSSLFSHGINYSHNVVYRQVKGLLSRSSMQ</sequence>
<name>I2CT31_AMPCA</name>
<dbReference type="EMBL" id="JQ885533">
    <property type="protein sequence ID" value="AFJ70116.1"/>
    <property type="molecule type" value="mRNA"/>
</dbReference>
<protein>
    <submittedName>
        <fullName evidence="2">Uncharacterized protein</fullName>
    </submittedName>
</protein>
<feature type="chain" id="PRO_5007673624" evidence="1">
    <location>
        <begin position="26"/>
        <end position="79"/>
    </location>
</feature>
<dbReference type="EMBL" id="JQ885535">
    <property type="protein sequence ID" value="AFJ70118.1"/>
    <property type="molecule type" value="mRNA"/>
</dbReference>
<organism evidence="2">
    <name type="scientific">Amphidinium carterae</name>
    <name type="common">Dinoflagellate</name>
    <dbReference type="NCBI Taxonomy" id="2961"/>
    <lineage>
        <taxon>Eukaryota</taxon>
        <taxon>Sar</taxon>
        <taxon>Alveolata</taxon>
        <taxon>Dinophyceae</taxon>
        <taxon>Amphidiniales</taxon>
        <taxon>Amphidiniaceae</taxon>
        <taxon>Amphidinium</taxon>
    </lineage>
</organism>
<dbReference type="EMBL" id="JQ885534">
    <property type="protein sequence ID" value="AFJ70117.1"/>
    <property type="molecule type" value="mRNA"/>
</dbReference>
<evidence type="ECO:0000256" key="1">
    <source>
        <dbReference type="SAM" id="SignalP"/>
    </source>
</evidence>
<dbReference type="EMBL" id="JQ885536">
    <property type="protein sequence ID" value="AFJ70119.1"/>
    <property type="molecule type" value="mRNA"/>
</dbReference>
<evidence type="ECO:0000313" key="2">
    <source>
        <dbReference type="EMBL" id="AFJ70116.1"/>
    </source>
</evidence>
<dbReference type="AlphaFoldDB" id="I2CT31"/>
<geneLocation type="chloroplast" evidence="2"/>
<feature type="non-terminal residue" evidence="2">
    <location>
        <position position="1"/>
    </location>
</feature>
<proteinExistence type="evidence at transcript level"/>
<keyword evidence="2" id="KW-0150">Chloroplast</keyword>
<keyword evidence="1" id="KW-0732">Signal</keyword>
<accession>I2CT31</accession>
<feature type="signal peptide" evidence="1">
    <location>
        <begin position="1"/>
        <end position="25"/>
    </location>
</feature>